<feature type="region of interest" description="Disordered" evidence="2">
    <location>
        <begin position="728"/>
        <end position="865"/>
    </location>
</feature>
<organism evidence="3 6">
    <name type="scientific">Plasmodium ovale curtisi</name>
    <dbReference type="NCBI Taxonomy" id="864141"/>
    <lineage>
        <taxon>Eukaryota</taxon>
        <taxon>Sar</taxon>
        <taxon>Alveolata</taxon>
        <taxon>Apicomplexa</taxon>
        <taxon>Aconoidasida</taxon>
        <taxon>Haemosporida</taxon>
        <taxon>Plasmodiidae</taxon>
        <taxon>Plasmodium</taxon>
        <taxon>Plasmodium (Plasmodium)</taxon>
    </lineage>
</organism>
<reference evidence="3" key="2">
    <citation type="submission" date="2016-05" db="EMBL/GenBank/DDBJ databases">
        <authorList>
            <person name="Lavstsen T."/>
            <person name="Jespersen J.S."/>
        </authorList>
    </citation>
    <scope>NUCLEOTIDE SEQUENCE [LARGE SCALE GENOMIC DNA]</scope>
</reference>
<feature type="compositionally biased region" description="Polar residues" evidence="2">
    <location>
        <begin position="775"/>
        <end position="784"/>
    </location>
</feature>
<feature type="compositionally biased region" description="Basic and acidic residues" evidence="2">
    <location>
        <begin position="595"/>
        <end position="612"/>
    </location>
</feature>
<reference evidence="5 6" key="1">
    <citation type="submission" date="2016-05" db="EMBL/GenBank/DDBJ databases">
        <authorList>
            <person name="Naeem Raeece"/>
        </authorList>
    </citation>
    <scope>NUCLEOTIDE SEQUENCE [LARGE SCALE GENOMIC DNA]</scope>
</reference>
<name>A0A1A8VRF4_PLAOA</name>
<gene>
    <name evidence="4" type="ORF">POVCU1_013410</name>
    <name evidence="3" type="ORF">POVCU2_0014570</name>
</gene>
<feature type="compositionally biased region" description="Polar residues" evidence="2">
    <location>
        <begin position="834"/>
        <end position="854"/>
    </location>
</feature>
<accession>A0A1A8VRF4</accession>
<evidence type="ECO:0000313" key="3">
    <source>
        <dbReference type="EMBL" id="SBS82257.1"/>
    </source>
</evidence>
<evidence type="ECO:0000256" key="1">
    <source>
        <dbReference type="SAM" id="Coils"/>
    </source>
</evidence>
<evidence type="ECO:0000313" key="4">
    <source>
        <dbReference type="EMBL" id="SBS86356.1"/>
    </source>
</evidence>
<dbReference type="Proteomes" id="UP000078560">
    <property type="component" value="Unassembled WGS sequence"/>
</dbReference>
<proteinExistence type="predicted"/>
<dbReference type="EMBL" id="FLQV01000249">
    <property type="protein sequence ID" value="SBS86356.1"/>
    <property type="molecule type" value="Genomic_DNA"/>
</dbReference>
<keyword evidence="1" id="KW-0175">Coiled coil</keyword>
<evidence type="ECO:0000313" key="6">
    <source>
        <dbReference type="Proteomes" id="UP000078560"/>
    </source>
</evidence>
<sequence length="865" mass="100695">MPRGATKREAEKMDELYEHLKIVDYSLICLLNKYRIIHKYTKHVLNIFVKINDEYNRLIHKVLSTYKQNIYNAVHNKFVELKRCEEKQREQEKNIAEIKEKLKKAVKLTKSNIKFKSNEEDEEMKVLEIDTNLKVGLPYNMVALYRLRHYRNSFLKKRSTIAKNDNYLNANEQRRKFLEKLKWSARISGVGKKERSDIFGDGCKNMLRILKESHFFNESQKLKEVLIINKYLNKAKNIISNIPHFLFTIIQEFELTESTFQENMYLFILLALNKWLKKIIAECERFISYPKARGKKKVEDEEYKKYSEYLSDILQRGAEQTVTFNDEKCFFPIPRNMNFNINTSFLTYSLLYMDRNLFDFLRGFYSSPGEKREGKKELNIKEKMISFNNEREESIYMKSAIYNYNLRNESSEKDLLSCLRFTIEKEDVYPNIFLICNYLLQDETMKIIDEIYKIQRNSFDLIFCEDASIIVQIVLCLFGSLKGVFRGEAEGQATRRCNDDAKQRCDDGEEQRCDDTDGDSEGGEDGDLRKYLSRAIFKQNNATSYCIFLNPLRLMLLNVLKMTHITAKSYNRRSICTFWQKLSINEDAPNGNESHPNDHVDMENNKSNEGENNDKIYSTGENLYECIPINSPCDEKNCYLFSERRKTKEETKNFEMCEKASKAIQRRILCYDFHQAVQAHVKKVKLDIENRNNRDIYTGILLKKNKYKIDENGKDRNYKIVGESNSHFATARKKKKKTTAPSKATGKDTYSGSGNKICSVAENMLNPGEERKNSPEQGSESTPQSVPPKVNVAKKKEQKEGTRFSTRGVTSRGLADKRVSVKPAPVRAEGGGNNSVKKLTSIHSSTVGKSSLSSEPFRKKGPKRE</sequence>
<dbReference type="AlphaFoldDB" id="A0A1A8VRF4"/>
<evidence type="ECO:0000256" key="2">
    <source>
        <dbReference type="SAM" id="MobiDB-lite"/>
    </source>
</evidence>
<evidence type="ECO:0000313" key="5">
    <source>
        <dbReference type="Proteomes" id="UP000078546"/>
    </source>
</evidence>
<dbReference type="EMBL" id="FLQU01000200">
    <property type="protein sequence ID" value="SBS82257.1"/>
    <property type="molecule type" value="Genomic_DNA"/>
</dbReference>
<dbReference type="Proteomes" id="UP000078546">
    <property type="component" value="Unassembled WGS sequence"/>
</dbReference>
<protein>
    <submittedName>
        <fullName evidence="3">Uncharacterized protein</fullName>
    </submittedName>
</protein>
<feature type="region of interest" description="Disordered" evidence="2">
    <location>
        <begin position="589"/>
        <end position="612"/>
    </location>
</feature>
<feature type="coiled-coil region" evidence="1">
    <location>
        <begin position="81"/>
        <end position="108"/>
    </location>
</feature>